<dbReference type="InterPro" id="IPR003658">
    <property type="entry name" value="Anti-sigma_ant"/>
</dbReference>
<evidence type="ECO:0000256" key="2">
    <source>
        <dbReference type="RuleBase" id="RU003749"/>
    </source>
</evidence>
<feature type="domain" description="STAS" evidence="3">
    <location>
        <begin position="22"/>
        <end position="119"/>
    </location>
</feature>
<proteinExistence type="inferred from homology"/>
<organism evidence="4 5">
    <name type="scientific">Streptomyces cinnabarinus</name>
    <dbReference type="NCBI Taxonomy" id="67287"/>
    <lineage>
        <taxon>Bacteria</taxon>
        <taxon>Bacillati</taxon>
        <taxon>Actinomycetota</taxon>
        <taxon>Actinomycetes</taxon>
        <taxon>Kitasatosporales</taxon>
        <taxon>Streptomycetaceae</taxon>
        <taxon>Streptomyces</taxon>
    </lineage>
</organism>
<dbReference type="NCBIfam" id="TIGR00377">
    <property type="entry name" value="ant_ant_sig"/>
    <property type="match status" value="1"/>
</dbReference>
<gene>
    <name evidence="4" type="ORF">STRCI_000567</name>
</gene>
<protein>
    <recommendedName>
        <fullName evidence="2">Anti-sigma factor antagonist</fullName>
    </recommendedName>
</protein>
<evidence type="ECO:0000256" key="1">
    <source>
        <dbReference type="ARBA" id="ARBA00009013"/>
    </source>
</evidence>
<dbReference type="PROSITE" id="PS50801">
    <property type="entry name" value="STAS"/>
    <property type="match status" value="1"/>
</dbReference>
<evidence type="ECO:0000259" key="3">
    <source>
        <dbReference type="PROSITE" id="PS50801"/>
    </source>
</evidence>
<name>A0ABY7K9U5_9ACTN</name>
<dbReference type="RefSeq" id="WP_269657200.1">
    <property type="nucleotide sequence ID" value="NZ_CP114413.1"/>
</dbReference>
<dbReference type="Pfam" id="PF01740">
    <property type="entry name" value="STAS"/>
    <property type="match status" value="1"/>
</dbReference>
<sequence>MSDNLTRSKPSLSEHVEAEATVVVLRGELDLQSTLLLTAGLDALTAGPRPDVVLDLRDVSFVDCSGLNALCRTRARALTRHGRIRLVTDDPRLLRLLHLTGLSGVFELYPSLPDAVTRPNSTPGN</sequence>
<dbReference type="CDD" id="cd07043">
    <property type="entry name" value="STAS_anti-anti-sigma_factors"/>
    <property type="match status" value="1"/>
</dbReference>
<dbReference type="EMBL" id="CP114413">
    <property type="protein sequence ID" value="WAZ19511.1"/>
    <property type="molecule type" value="Genomic_DNA"/>
</dbReference>
<dbReference type="PANTHER" id="PTHR33495:SF2">
    <property type="entry name" value="ANTI-SIGMA FACTOR ANTAGONIST TM_1081-RELATED"/>
    <property type="match status" value="1"/>
</dbReference>
<evidence type="ECO:0000313" key="4">
    <source>
        <dbReference type="EMBL" id="WAZ19511.1"/>
    </source>
</evidence>
<accession>A0ABY7K9U5</accession>
<dbReference type="PANTHER" id="PTHR33495">
    <property type="entry name" value="ANTI-SIGMA FACTOR ANTAGONIST TM_1081-RELATED-RELATED"/>
    <property type="match status" value="1"/>
</dbReference>
<dbReference type="InterPro" id="IPR002645">
    <property type="entry name" value="STAS_dom"/>
</dbReference>
<comment type="similarity">
    <text evidence="1 2">Belongs to the anti-sigma-factor antagonist family.</text>
</comment>
<dbReference type="InterPro" id="IPR036513">
    <property type="entry name" value="STAS_dom_sf"/>
</dbReference>
<dbReference type="Gene3D" id="3.30.750.24">
    <property type="entry name" value="STAS domain"/>
    <property type="match status" value="1"/>
</dbReference>
<evidence type="ECO:0000313" key="5">
    <source>
        <dbReference type="Proteomes" id="UP001164439"/>
    </source>
</evidence>
<reference evidence="4" key="1">
    <citation type="submission" date="2022-12" db="EMBL/GenBank/DDBJ databases">
        <authorList>
            <person name="Ruckert C."/>
            <person name="Busche T."/>
            <person name="Kalinowski J."/>
            <person name="Wittmann C."/>
        </authorList>
    </citation>
    <scope>NUCLEOTIDE SEQUENCE</scope>
    <source>
        <strain evidence="4">DSM 40467</strain>
    </source>
</reference>
<dbReference type="SUPFAM" id="SSF52091">
    <property type="entry name" value="SpoIIaa-like"/>
    <property type="match status" value="1"/>
</dbReference>
<dbReference type="Proteomes" id="UP001164439">
    <property type="component" value="Chromosome"/>
</dbReference>
<keyword evidence="5" id="KW-1185">Reference proteome</keyword>